<dbReference type="GO" id="GO:0016757">
    <property type="term" value="F:glycosyltransferase activity"/>
    <property type="evidence" value="ECO:0007669"/>
    <property type="project" value="InterPro"/>
</dbReference>
<evidence type="ECO:0000313" key="3">
    <source>
        <dbReference type="EMBL" id="NUU47933.1"/>
    </source>
</evidence>
<dbReference type="InterPro" id="IPR028098">
    <property type="entry name" value="Glyco_trans_4-like_N"/>
</dbReference>
<evidence type="ECO:0000259" key="1">
    <source>
        <dbReference type="Pfam" id="PF00534"/>
    </source>
</evidence>
<dbReference type="EMBL" id="JABMCH010000066">
    <property type="protein sequence ID" value="NUU47933.1"/>
    <property type="molecule type" value="Genomic_DNA"/>
</dbReference>
<feature type="domain" description="Glycosyltransferase subfamily 4-like N-terminal" evidence="2">
    <location>
        <begin position="18"/>
        <end position="209"/>
    </location>
</feature>
<accession>A0A7Y6EHH6</accession>
<dbReference type="PANTHER" id="PTHR45947:SF3">
    <property type="entry name" value="SULFOQUINOVOSYL TRANSFERASE SQD2"/>
    <property type="match status" value="1"/>
</dbReference>
<keyword evidence="4" id="KW-1185">Reference proteome</keyword>
<keyword evidence="3" id="KW-0808">Transferase</keyword>
<dbReference type="Pfam" id="PF13579">
    <property type="entry name" value="Glyco_trans_4_4"/>
    <property type="match status" value="1"/>
</dbReference>
<dbReference type="Gene3D" id="3.40.50.2000">
    <property type="entry name" value="Glycogen Phosphorylase B"/>
    <property type="match status" value="2"/>
</dbReference>
<dbReference type="RefSeq" id="WP_175312522.1">
    <property type="nucleotide sequence ID" value="NZ_CBCRYR010000002.1"/>
</dbReference>
<reference evidence="3 4" key="1">
    <citation type="submission" date="2020-05" db="EMBL/GenBank/DDBJ databases">
        <title>Genome Sequencing of Type Strains.</title>
        <authorList>
            <person name="Lemaire J.F."/>
            <person name="Inderbitzin P."/>
            <person name="Gregorio O.A."/>
            <person name="Collins S.B."/>
            <person name="Wespe N."/>
            <person name="Knight-Connoni V."/>
        </authorList>
    </citation>
    <scope>NUCLEOTIDE SEQUENCE [LARGE SCALE GENOMIC DNA]</scope>
    <source>
        <strain evidence="3 4">DSM 100049</strain>
    </source>
</reference>
<protein>
    <submittedName>
        <fullName evidence="3">Glycosyltransferase family 4 protein</fullName>
    </submittedName>
</protein>
<dbReference type="CDD" id="cd03823">
    <property type="entry name" value="GT4_ExpE7-like"/>
    <property type="match status" value="1"/>
</dbReference>
<organism evidence="3 4">
    <name type="scientific">Sphingomonas zeae</name>
    <dbReference type="NCBI Taxonomy" id="1646122"/>
    <lineage>
        <taxon>Bacteria</taxon>
        <taxon>Pseudomonadati</taxon>
        <taxon>Pseudomonadota</taxon>
        <taxon>Alphaproteobacteria</taxon>
        <taxon>Sphingomonadales</taxon>
        <taxon>Sphingomonadaceae</taxon>
        <taxon>Sphingomonas</taxon>
    </lineage>
</organism>
<dbReference type="SUPFAM" id="SSF53756">
    <property type="entry name" value="UDP-Glycosyltransferase/glycogen phosphorylase"/>
    <property type="match status" value="1"/>
</dbReference>
<name>A0A7Y6EHH6_9SPHN</name>
<gene>
    <name evidence="3" type="ORF">HP438_13240</name>
</gene>
<proteinExistence type="predicted"/>
<evidence type="ECO:0000259" key="2">
    <source>
        <dbReference type="Pfam" id="PF13579"/>
    </source>
</evidence>
<sequence>MSPRILHLSSLYPPHIVGGAERSVSMLAEAQAADGWDVAAACLTPGEAIEQERNGVTVFRMPHGNDFWLEDWPAHSQRRREWAKFKQQANFEIERRFGDVLDRFRPDVVHTHSMVDISTRVWHAARARGIPIVHTLRDFDLLCAASSMYRESGPCVGRHLKCRVLTFAKQFDQRLVTAVTAVGEEVLARHLRYGFFDHVPSDRRRVIWNTAAVEGVGAGYAKPPLDGPVTFGYLGRISPEKGVDTLLKAARLLPPTGWRLLIAGAALSDLAPYEALAEGLPVAFIGFQKPKALFDQIDCLVAPSLWAEPLGRTVLEAYQAHVPVIGARSGGIAEIIADDAWLVPPGDVEALAQRMRALLEAGRPGPPQGRDRVVTRTTPEAVARAFAQVYANIL</sequence>
<feature type="domain" description="Glycosyl transferase family 1" evidence="1">
    <location>
        <begin position="226"/>
        <end position="361"/>
    </location>
</feature>
<dbReference type="Proteomes" id="UP000536441">
    <property type="component" value="Unassembled WGS sequence"/>
</dbReference>
<dbReference type="InterPro" id="IPR001296">
    <property type="entry name" value="Glyco_trans_1"/>
</dbReference>
<comment type="caution">
    <text evidence="3">The sequence shown here is derived from an EMBL/GenBank/DDBJ whole genome shotgun (WGS) entry which is preliminary data.</text>
</comment>
<dbReference type="AlphaFoldDB" id="A0A7Y6EHH6"/>
<dbReference type="Pfam" id="PF00534">
    <property type="entry name" value="Glycos_transf_1"/>
    <property type="match status" value="1"/>
</dbReference>
<evidence type="ECO:0000313" key="4">
    <source>
        <dbReference type="Proteomes" id="UP000536441"/>
    </source>
</evidence>
<dbReference type="InterPro" id="IPR050194">
    <property type="entry name" value="Glycosyltransferase_grp1"/>
</dbReference>
<dbReference type="PANTHER" id="PTHR45947">
    <property type="entry name" value="SULFOQUINOVOSYL TRANSFERASE SQD2"/>
    <property type="match status" value="1"/>
</dbReference>